<reference evidence="2 3" key="1">
    <citation type="submission" date="2020-10" db="EMBL/GenBank/DDBJ databases">
        <title>Phylogeny of dyella-like bacteria.</title>
        <authorList>
            <person name="Fu J."/>
        </authorList>
    </citation>
    <scope>NUCLEOTIDE SEQUENCE [LARGE SCALE GENOMIC DNA]</scope>
    <source>
        <strain evidence="2 3">DHOB07</strain>
    </source>
</reference>
<proteinExistence type="predicted"/>
<evidence type="ECO:0000313" key="2">
    <source>
        <dbReference type="EMBL" id="MFK2874262.1"/>
    </source>
</evidence>
<comment type="caution">
    <text evidence="2">The sequence shown here is derived from an EMBL/GenBank/DDBJ whole genome shotgun (WGS) entry which is preliminary data.</text>
</comment>
<evidence type="ECO:0000313" key="3">
    <source>
        <dbReference type="Proteomes" id="UP001620405"/>
    </source>
</evidence>
<evidence type="ECO:0000259" key="1">
    <source>
        <dbReference type="Pfam" id="PF01048"/>
    </source>
</evidence>
<dbReference type="InterPro" id="IPR035994">
    <property type="entry name" value="Nucleoside_phosphorylase_sf"/>
</dbReference>
<accession>A0ABW8IWM4</accession>
<sequence>MGQAAAQRAAHGLIDAGAKALAIFGVAGALDARLRNGTLFCPECILDDNGRDYATDARWRTHLVQRLAATTQLPHANGSLLSVQTPLLTALAKTAAHERYATLAVDMESAAVAAVARERDLPFVCVRAIVDEVDDTVPLALHDSVDAWGRPRPLGLIAALCRHPSLWADLPRLYSRMQGATLALRTVAEATGPTLGWRA</sequence>
<dbReference type="InterPro" id="IPR000845">
    <property type="entry name" value="Nucleoside_phosphorylase_d"/>
</dbReference>
<dbReference type="Pfam" id="PF01048">
    <property type="entry name" value="PNP_UDP_1"/>
    <property type="match status" value="1"/>
</dbReference>
<feature type="domain" description="Nucleoside phosphorylase" evidence="1">
    <location>
        <begin position="1"/>
        <end position="157"/>
    </location>
</feature>
<keyword evidence="3" id="KW-1185">Reference proteome</keyword>
<protein>
    <submittedName>
        <fullName evidence="2">Purine and other phosphorylase-like protein, family 1</fullName>
    </submittedName>
</protein>
<name>A0ABW8IWM4_9GAMM</name>
<dbReference type="PANTHER" id="PTHR46832:SF1">
    <property type="entry name" value="5'-METHYLTHIOADENOSINE_S-ADENOSYLHOMOCYSTEINE NUCLEOSIDASE"/>
    <property type="match status" value="1"/>
</dbReference>
<dbReference type="EMBL" id="JADIKG010000012">
    <property type="protein sequence ID" value="MFK2874262.1"/>
    <property type="molecule type" value="Genomic_DNA"/>
</dbReference>
<organism evidence="2 3">
    <name type="scientific">Dyella lipolytica</name>
    <dbReference type="NCBI Taxonomy" id="1867835"/>
    <lineage>
        <taxon>Bacteria</taxon>
        <taxon>Pseudomonadati</taxon>
        <taxon>Pseudomonadota</taxon>
        <taxon>Gammaproteobacteria</taxon>
        <taxon>Lysobacterales</taxon>
        <taxon>Rhodanobacteraceae</taxon>
        <taxon>Dyella</taxon>
    </lineage>
</organism>
<dbReference type="SUPFAM" id="SSF53167">
    <property type="entry name" value="Purine and uridine phosphorylases"/>
    <property type="match status" value="1"/>
</dbReference>
<dbReference type="PANTHER" id="PTHR46832">
    <property type="entry name" value="5'-METHYLTHIOADENOSINE/S-ADENOSYLHOMOCYSTEINE NUCLEOSIDASE"/>
    <property type="match status" value="1"/>
</dbReference>
<dbReference type="Gene3D" id="3.40.50.1580">
    <property type="entry name" value="Nucleoside phosphorylase domain"/>
    <property type="match status" value="1"/>
</dbReference>
<dbReference type="Proteomes" id="UP001620405">
    <property type="component" value="Unassembled WGS sequence"/>
</dbReference>
<gene>
    <name evidence="2" type="ORF">ISP13_12020</name>
</gene>